<gene>
    <name evidence="2" type="ORF">ACFSUQ_03615</name>
</gene>
<organism evidence="2 3">
    <name type="scientific">Gulosibacter bifidus</name>
    <dbReference type="NCBI Taxonomy" id="272239"/>
    <lineage>
        <taxon>Bacteria</taxon>
        <taxon>Bacillati</taxon>
        <taxon>Actinomycetota</taxon>
        <taxon>Actinomycetes</taxon>
        <taxon>Micrococcales</taxon>
        <taxon>Microbacteriaceae</taxon>
        <taxon>Gulosibacter</taxon>
    </lineage>
</organism>
<dbReference type="RefSeq" id="WP_066056778.1">
    <property type="nucleotide sequence ID" value="NZ_JBHUNF010000002.1"/>
</dbReference>
<dbReference type="Gene3D" id="3.30.1360.120">
    <property type="entry name" value="Probable tRNA modification gtpase trme, domain 1"/>
    <property type="match status" value="1"/>
</dbReference>
<keyword evidence="1" id="KW-0809">Transit peptide</keyword>
<sequence>MTTPLAQQRALANGAASVLLPNIGAVAISGPDRLKLIHSLTTQHVANLPAGESVENLVLSPQGRIEHQFGMIDDGDRAVLFSETATALGDWFNRMRFMMRVEIAALSGQVVGSFADAADAATQFGASVSWRDPWAEATGLSYASQPYGGAAYPLTLHLVDTPPADALDAATLTPLRIAAWRPQFSTEVDDRALPHELDLLRSAVHLNKGCYRGQETVAKVHNLGHPPRRLAFLHLDGFVPASGALVRLEPEGKPVGRITSAAMHYEDGPIALALLKRTTNPGAVLCVDDADAPITASQTVIVSPDAGRTVQLPPRR</sequence>
<dbReference type="SUPFAM" id="SSF103025">
    <property type="entry name" value="Folate-binding domain"/>
    <property type="match status" value="1"/>
</dbReference>
<dbReference type="InterPro" id="IPR029043">
    <property type="entry name" value="GcvT/YgfZ_C"/>
</dbReference>
<dbReference type="PANTHER" id="PTHR22602">
    <property type="entry name" value="TRANSFERASE CAF17, MITOCHONDRIAL-RELATED"/>
    <property type="match status" value="1"/>
</dbReference>
<dbReference type="EMBL" id="JBHUNF010000002">
    <property type="protein sequence ID" value="MFD2674387.1"/>
    <property type="molecule type" value="Genomic_DNA"/>
</dbReference>
<accession>A0ABW5RH34</accession>
<proteinExistence type="predicted"/>
<dbReference type="InterPro" id="IPR045179">
    <property type="entry name" value="YgfZ/GcvT"/>
</dbReference>
<comment type="caution">
    <text evidence="2">The sequence shown here is derived from an EMBL/GenBank/DDBJ whole genome shotgun (WGS) entry which is preliminary data.</text>
</comment>
<dbReference type="NCBIfam" id="TIGR03317">
    <property type="entry name" value="ygfZ_signature"/>
    <property type="match status" value="1"/>
</dbReference>
<name>A0ABW5RH34_9MICO</name>
<dbReference type="PIRSF" id="PIRSF006487">
    <property type="entry name" value="GcvT"/>
    <property type="match status" value="1"/>
</dbReference>
<dbReference type="SUPFAM" id="SSF101790">
    <property type="entry name" value="Aminomethyltransferase beta-barrel domain"/>
    <property type="match status" value="1"/>
</dbReference>
<protein>
    <submittedName>
        <fullName evidence="2">YgfZ/GcvT domain-containing protein</fullName>
    </submittedName>
</protein>
<dbReference type="PANTHER" id="PTHR22602:SF0">
    <property type="entry name" value="TRANSFERASE CAF17, MITOCHONDRIAL-RELATED"/>
    <property type="match status" value="1"/>
</dbReference>
<evidence type="ECO:0000313" key="2">
    <source>
        <dbReference type="EMBL" id="MFD2674387.1"/>
    </source>
</evidence>
<dbReference type="InterPro" id="IPR027266">
    <property type="entry name" value="TrmE/GcvT-like"/>
</dbReference>
<evidence type="ECO:0000313" key="3">
    <source>
        <dbReference type="Proteomes" id="UP001597453"/>
    </source>
</evidence>
<keyword evidence="3" id="KW-1185">Reference proteome</keyword>
<evidence type="ECO:0000256" key="1">
    <source>
        <dbReference type="ARBA" id="ARBA00022946"/>
    </source>
</evidence>
<dbReference type="InterPro" id="IPR017703">
    <property type="entry name" value="YgfZ/GCV_T_CS"/>
</dbReference>
<dbReference type="Proteomes" id="UP001597453">
    <property type="component" value="Unassembled WGS sequence"/>
</dbReference>
<reference evidence="3" key="1">
    <citation type="journal article" date="2019" name="Int. J. Syst. Evol. Microbiol.">
        <title>The Global Catalogue of Microorganisms (GCM) 10K type strain sequencing project: providing services to taxonomists for standard genome sequencing and annotation.</title>
        <authorList>
            <consortium name="The Broad Institute Genomics Platform"/>
            <consortium name="The Broad Institute Genome Sequencing Center for Infectious Disease"/>
            <person name="Wu L."/>
            <person name="Ma J."/>
        </authorList>
    </citation>
    <scope>NUCLEOTIDE SEQUENCE [LARGE SCALE GENOMIC DNA]</scope>
    <source>
        <strain evidence="3">TISTR 1511</strain>
    </source>
</reference>